<reference evidence="7" key="1">
    <citation type="journal article" date="2009" name="Environ. Microbiol.">
        <title>Contribution of mobile genetic elements to Desulfovibrio vulgaris genome plasticity.</title>
        <authorList>
            <person name="Walker C.B."/>
            <person name="Stolyar S."/>
            <person name="Chivian D."/>
            <person name="Pinel N."/>
            <person name="Gabster J.A."/>
            <person name="Dehal P.S."/>
            <person name="He Z."/>
            <person name="Yang Z.K."/>
            <person name="Yen H.C."/>
            <person name="Zhou J."/>
            <person name="Wall J.D."/>
            <person name="Hazen T.C."/>
            <person name="Arkin A.P."/>
            <person name="Stahl D.A."/>
        </authorList>
    </citation>
    <scope>NUCLEOTIDE SEQUENCE [LARGE SCALE GENOMIC DNA]</scope>
    <source>
        <strain evidence="7">DP4</strain>
    </source>
</reference>
<dbReference type="InterPro" id="IPR027417">
    <property type="entry name" value="P-loop_NTPase"/>
</dbReference>
<organism evidence="6 7">
    <name type="scientific">Nitratidesulfovibrio vulgaris (strain DP4)</name>
    <name type="common">Desulfovibrio vulgaris</name>
    <dbReference type="NCBI Taxonomy" id="391774"/>
    <lineage>
        <taxon>Bacteria</taxon>
        <taxon>Pseudomonadati</taxon>
        <taxon>Thermodesulfobacteriota</taxon>
        <taxon>Desulfovibrionia</taxon>
        <taxon>Desulfovibrionales</taxon>
        <taxon>Desulfovibrionaceae</taxon>
        <taxon>Nitratidesulfovibrio</taxon>
    </lineage>
</organism>
<dbReference type="RefSeq" id="WP_011792945.1">
    <property type="nucleotide sequence ID" value="NC_008751.1"/>
</dbReference>
<evidence type="ECO:0000259" key="5">
    <source>
        <dbReference type="PROSITE" id="PS50893"/>
    </source>
</evidence>
<dbReference type="GO" id="GO:0140359">
    <property type="term" value="F:ABC-type transporter activity"/>
    <property type="evidence" value="ECO:0007669"/>
    <property type="project" value="InterPro"/>
</dbReference>
<evidence type="ECO:0000256" key="2">
    <source>
        <dbReference type="ARBA" id="ARBA00022448"/>
    </source>
</evidence>
<dbReference type="InterPro" id="IPR050683">
    <property type="entry name" value="Bact_Polysacc_Export_ATP-bd"/>
</dbReference>
<dbReference type="PROSITE" id="PS00211">
    <property type="entry name" value="ABC_TRANSPORTER_1"/>
    <property type="match status" value="1"/>
</dbReference>
<keyword evidence="2" id="KW-0813">Transport</keyword>
<dbReference type="InterPro" id="IPR017871">
    <property type="entry name" value="ABC_transporter-like_CS"/>
</dbReference>
<evidence type="ECO:0000256" key="3">
    <source>
        <dbReference type="ARBA" id="ARBA00022741"/>
    </source>
</evidence>
<dbReference type="AlphaFoldDB" id="A0A0H3ABA1"/>
<keyword evidence="3" id="KW-0547">Nucleotide-binding</keyword>
<dbReference type="CDD" id="cd03220">
    <property type="entry name" value="ABC_KpsT_Wzt"/>
    <property type="match status" value="1"/>
</dbReference>
<dbReference type="SUPFAM" id="SSF52540">
    <property type="entry name" value="P-loop containing nucleoside triphosphate hydrolases"/>
    <property type="match status" value="1"/>
</dbReference>
<dbReference type="GO" id="GO:0005524">
    <property type="term" value="F:ATP binding"/>
    <property type="evidence" value="ECO:0007669"/>
    <property type="project" value="UniProtKB-KW"/>
</dbReference>
<dbReference type="PANTHER" id="PTHR46743:SF2">
    <property type="entry name" value="TEICHOIC ACIDS EXPORT ATP-BINDING PROTEIN TAGH"/>
    <property type="match status" value="1"/>
</dbReference>
<name>A0A0H3ABA1_NITV4</name>
<evidence type="ECO:0000313" key="6">
    <source>
        <dbReference type="EMBL" id="ABM29597.1"/>
    </source>
</evidence>
<dbReference type="Proteomes" id="UP000009173">
    <property type="component" value="Chromosome"/>
</dbReference>
<dbReference type="GO" id="GO:0016020">
    <property type="term" value="C:membrane"/>
    <property type="evidence" value="ECO:0007669"/>
    <property type="project" value="InterPro"/>
</dbReference>
<dbReference type="PANTHER" id="PTHR46743">
    <property type="entry name" value="TEICHOIC ACIDS EXPORT ATP-BINDING PROTEIN TAGH"/>
    <property type="match status" value="1"/>
</dbReference>
<dbReference type="HOGENOM" id="CLU_000604_1_2_7"/>
<sequence length="221" mass="24219">MIELRNINKSYPLSRCGRREILHNASITFRPGVNMGILGLNGQGKSTLIRIISGAESPDSGTVTRKGRVSWPIGFTGGFNGSLTGRENLRFTCRIYGADIRGVTNFVEAFSELGPYMDMPVKTYSSGMRSKLAFGLSMAIGFDFYLIDEAYSVGDASFQAKAEKVFKERKAQATLIVVSHSVATIRKNCDRAAVLHNGVLSEYETLDDALRVYAETCNVGH</sequence>
<evidence type="ECO:0000256" key="4">
    <source>
        <dbReference type="ARBA" id="ARBA00022840"/>
    </source>
</evidence>
<protein>
    <submittedName>
        <fullName evidence="6">ABC transporter related protein</fullName>
    </submittedName>
</protein>
<feature type="domain" description="ABC transporter" evidence="5">
    <location>
        <begin position="2"/>
        <end position="219"/>
    </location>
</feature>
<gene>
    <name evidence="6" type="ordered locus">Dvul_2582</name>
</gene>
<dbReference type="KEGG" id="dvl:Dvul_2582"/>
<dbReference type="Gene3D" id="3.40.50.300">
    <property type="entry name" value="P-loop containing nucleotide triphosphate hydrolases"/>
    <property type="match status" value="1"/>
</dbReference>
<evidence type="ECO:0000256" key="1">
    <source>
        <dbReference type="ARBA" id="ARBA00005417"/>
    </source>
</evidence>
<proteinExistence type="inferred from homology"/>
<dbReference type="EMBL" id="CP000527">
    <property type="protein sequence ID" value="ABM29597.1"/>
    <property type="molecule type" value="Genomic_DNA"/>
</dbReference>
<comment type="similarity">
    <text evidence="1">Belongs to the ABC transporter superfamily.</text>
</comment>
<dbReference type="Pfam" id="PF00005">
    <property type="entry name" value="ABC_tran"/>
    <property type="match status" value="1"/>
</dbReference>
<accession>A0A0H3ABA1</accession>
<dbReference type="GO" id="GO:0016887">
    <property type="term" value="F:ATP hydrolysis activity"/>
    <property type="evidence" value="ECO:0007669"/>
    <property type="project" value="InterPro"/>
</dbReference>
<evidence type="ECO:0000313" key="7">
    <source>
        <dbReference type="Proteomes" id="UP000009173"/>
    </source>
</evidence>
<dbReference type="PROSITE" id="PS50893">
    <property type="entry name" value="ABC_TRANSPORTER_2"/>
    <property type="match status" value="1"/>
</dbReference>
<dbReference type="InterPro" id="IPR003439">
    <property type="entry name" value="ABC_transporter-like_ATP-bd"/>
</dbReference>
<dbReference type="InterPro" id="IPR015860">
    <property type="entry name" value="ABC_transpr_TagH-like"/>
</dbReference>
<keyword evidence="4" id="KW-0067">ATP-binding</keyword>